<evidence type="ECO:0000256" key="1">
    <source>
        <dbReference type="SAM" id="MobiDB-lite"/>
    </source>
</evidence>
<comment type="caution">
    <text evidence="3">The sequence shown here is derived from an EMBL/GenBank/DDBJ whole genome shotgun (WGS) entry which is preliminary data.</text>
</comment>
<feature type="region of interest" description="Disordered" evidence="1">
    <location>
        <begin position="55"/>
        <end position="138"/>
    </location>
</feature>
<dbReference type="InterPro" id="IPR029044">
    <property type="entry name" value="Nucleotide-diphossugar_trans"/>
</dbReference>
<dbReference type="SUPFAM" id="SSF53448">
    <property type="entry name" value="Nucleotide-diphospho-sugar transferases"/>
    <property type="match status" value="1"/>
</dbReference>
<organism evidence="3 4">
    <name type="scientific">[Candida] railenensis</name>
    <dbReference type="NCBI Taxonomy" id="45579"/>
    <lineage>
        <taxon>Eukaryota</taxon>
        <taxon>Fungi</taxon>
        <taxon>Dikarya</taxon>
        <taxon>Ascomycota</taxon>
        <taxon>Saccharomycotina</taxon>
        <taxon>Pichiomycetes</taxon>
        <taxon>Debaryomycetaceae</taxon>
        <taxon>Kurtzmaniella</taxon>
    </lineage>
</organism>
<dbReference type="InterPro" id="IPR050587">
    <property type="entry name" value="GNT1/Glycosyltrans_8"/>
</dbReference>
<dbReference type="Gene3D" id="3.90.550.10">
    <property type="entry name" value="Spore Coat Polysaccharide Biosynthesis Protein SpsA, Chain A"/>
    <property type="match status" value="1"/>
</dbReference>
<feature type="compositionally biased region" description="Basic and acidic residues" evidence="1">
    <location>
        <begin position="91"/>
        <end position="123"/>
    </location>
</feature>
<dbReference type="AlphaFoldDB" id="A0A9P0QVR6"/>
<keyword evidence="2" id="KW-0812">Transmembrane</keyword>
<dbReference type="EMBL" id="CAKXYY010000026">
    <property type="protein sequence ID" value="CAH2355458.1"/>
    <property type="molecule type" value="Genomic_DNA"/>
</dbReference>
<dbReference type="GO" id="GO:0016757">
    <property type="term" value="F:glycosyltransferase activity"/>
    <property type="evidence" value="ECO:0007669"/>
    <property type="project" value="InterPro"/>
</dbReference>
<reference evidence="3" key="1">
    <citation type="submission" date="2022-03" db="EMBL/GenBank/DDBJ databases">
        <authorList>
            <person name="Legras J.-L."/>
            <person name="Devillers H."/>
            <person name="Grondin C."/>
        </authorList>
    </citation>
    <scope>NUCLEOTIDE SEQUENCE</scope>
    <source>
        <strain evidence="3">CLIB 1423</strain>
    </source>
</reference>
<feature type="compositionally biased region" description="Basic and acidic residues" evidence="1">
    <location>
        <begin position="540"/>
        <end position="561"/>
    </location>
</feature>
<dbReference type="PANTHER" id="PTHR11183">
    <property type="entry name" value="GLYCOGENIN SUBFAMILY MEMBER"/>
    <property type="match status" value="1"/>
</dbReference>
<feature type="compositionally biased region" description="Polar residues" evidence="1">
    <location>
        <begin position="79"/>
        <end position="88"/>
    </location>
</feature>
<dbReference type="OrthoDB" id="2014201at2759"/>
<gene>
    <name evidence="3" type="ORF">CLIB1423_26S01244</name>
</gene>
<sequence>MRYSKLLTKKLYIVVASVLVISTLYLIQSSSSVIPSPLNPTASIVDITSNKDLSANHGDSTLPHIGSQNEFANGESKEGNSFNTGSQLTSEEEKSSTEKIQEAQLQHQEEVEHKLNGDGEKGAESQNGEAEEKGNDKIEQGFNINHVEGEEKGNDVTGQDFKTNQIEAEQKENDQEKAKVPKHVRYIPESILANLQQSTDAAQIDWSKFAYIQYATREDYICNALINFAKLRSDFKTKATLMLILTNEAYLHFGETMKNELTKLDVIIKVVKKLQFKSADVTWVDGFTKFYVFGLEEYNKVIYLDSDATILGNMDELFFIPDEVDIAMPLAYDETAHRMKQKLATYDSAEESEKEIPKCSRKTEEERSEFEYKILNDALLDESKYKDEGGKVTDKKDMNSEMTYHSLVYQRLPYVTNEVLFDTYYFSDHFMVIKPNEETFKELLVLCETKGEGEYDMNLINKKFSVKNVLSSLDTELLILPHKTYGALSGTFKVQEYELLYYTDPTEIECYARKEIEREQKEQAMKEEKESGEDNQNDVENGKEDETNLNQEDKSPEIDIDHTGPIVEHVALLQDDLGDEKKIEGQDSSEGTEFQEIPNPMAGNKGPEDNTNNDGERAKMIRRNEDTNVSDEIPGASGEINRADEPSIELNEEERKSNEEETNKVWQALKLVHFSDYPIPKPWLERHLDVYYIKDLILCPSEVEKMQVYKDKPYHPRIVNDCAASNYWNGLYETFALDRRNICGLEHSHVITK</sequence>
<feature type="region of interest" description="Disordered" evidence="1">
    <location>
        <begin position="577"/>
        <end position="661"/>
    </location>
</feature>
<proteinExistence type="predicted"/>
<dbReference type="Pfam" id="PF01501">
    <property type="entry name" value="Glyco_transf_8"/>
    <property type="match status" value="1"/>
</dbReference>
<dbReference type="InterPro" id="IPR002495">
    <property type="entry name" value="Glyco_trans_8"/>
</dbReference>
<evidence type="ECO:0000256" key="2">
    <source>
        <dbReference type="SAM" id="Phobius"/>
    </source>
</evidence>
<name>A0A9P0QVR6_9ASCO</name>
<protein>
    <recommendedName>
        <fullName evidence="5">Glycogenin glucosyltransferase</fullName>
    </recommendedName>
</protein>
<dbReference type="Proteomes" id="UP000837801">
    <property type="component" value="Unassembled WGS sequence"/>
</dbReference>
<accession>A0A9P0QVR6</accession>
<keyword evidence="4" id="KW-1185">Reference proteome</keyword>
<feature type="compositionally biased region" description="Basic and acidic residues" evidence="1">
    <location>
        <begin position="614"/>
        <end position="626"/>
    </location>
</feature>
<keyword evidence="2" id="KW-0472">Membrane</keyword>
<feature type="region of interest" description="Disordered" evidence="1">
    <location>
        <begin position="521"/>
        <end position="561"/>
    </location>
</feature>
<evidence type="ECO:0000313" key="3">
    <source>
        <dbReference type="EMBL" id="CAH2355458.1"/>
    </source>
</evidence>
<feature type="transmembrane region" description="Helical" evidence="2">
    <location>
        <begin position="12"/>
        <end position="28"/>
    </location>
</feature>
<keyword evidence="2" id="KW-1133">Transmembrane helix</keyword>
<evidence type="ECO:0000313" key="4">
    <source>
        <dbReference type="Proteomes" id="UP000837801"/>
    </source>
</evidence>
<evidence type="ECO:0008006" key="5">
    <source>
        <dbReference type="Google" id="ProtNLM"/>
    </source>
</evidence>